<dbReference type="STRING" id="56857.A0A200RBY4"/>
<dbReference type="AlphaFoldDB" id="A0A200RBY4"/>
<comment type="caution">
    <text evidence="3">The sequence shown here is derived from an EMBL/GenBank/DDBJ whole genome shotgun (WGS) entry which is preliminary data.</text>
</comment>
<evidence type="ECO:0000313" key="3">
    <source>
        <dbReference type="EMBL" id="OVA20193.1"/>
    </source>
</evidence>
<dbReference type="InterPro" id="IPR024949">
    <property type="entry name" value="Bet_v_I_allergen"/>
</dbReference>
<dbReference type="GO" id="GO:0005634">
    <property type="term" value="C:nucleus"/>
    <property type="evidence" value="ECO:0007669"/>
    <property type="project" value="TreeGrafter"/>
</dbReference>
<sequence>MMKETKAQTKVGVGIEVLWRALTKDLGLILPKVVPNLVRDVQLLEGDGGLGTLMLINFGSDVTNITYQKEKIVELDEMEHRIGLKVIEGGHLNNGYASYTTIFQLSNEIGVTDQETQVDIIVIYDTETEETDMPLQTAKSALAFIHCLENYLLKNYV</sequence>
<dbReference type="OrthoDB" id="1845342at2759"/>
<dbReference type="GO" id="GO:0010427">
    <property type="term" value="F:abscisic acid binding"/>
    <property type="evidence" value="ECO:0007669"/>
    <property type="project" value="InterPro"/>
</dbReference>
<gene>
    <name evidence="3" type="ORF">BVC80_155g3</name>
</gene>
<dbReference type="GO" id="GO:0004864">
    <property type="term" value="F:protein phosphatase inhibitor activity"/>
    <property type="evidence" value="ECO:0007669"/>
    <property type="project" value="InterPro"/>
</dbReference>
<dbReference type="InterPro" id="IPR023393">
    <property type="entry name" value="START-like_dom_sf"/>
</dbReference>
<dbReference type="PANTHER" id="PTHR31213">
    <property type="entry name" value="OS08G0374000 PROTEIN-RELATED"/>
    <property type="match status" value="1"/>
</dbReference>
<dbReference type="Pfam" id="PF00407">
    <property type="entry name" value="Bet_v_1"/>
    <property type="match status" value="1"/>
</dbReference>
<dbReference type="GO" id="GO:0006952">
    <property type="term" value="P:defense response"/>
    <property type="evidence" value="ECO:0007669"/>
    <property type="project" value="InterPro"/>
</dbReference>
<accession>A0A200RBY4</accession>
<keyword evidence="4" id="KW-1185">Reference proteome</keyword>
<dbReference type="InterPro" id="IPR000916">
    <property type="entry name" value="Bet_v_I/MLP"/>
</dbReference>
<evidence type="ECO:0000259" key="2">
    <source>
        <dbReference type="Pfam" id="PF00407"/>
    </source>
</evidence>
<comment type="similarity">
    <text evidence="1">Belongs to the BetVI family.</text>
</comment>
<dbReference type="InParanoid" id="A0A200RBY4"/>
<dbReference type="EMBL" id="MVGT01000144">
    <property type="protein sequence ID" value="OVA20193.1"/>
    <property type="molecule type" value="Genomic_DNA"/>
</dbReference>
<proteinExistence type="inferred from homology"/>
<dbReference type="GO" id="GO:0038023">
    <property type="term" value="F:signaling receptor activity"/>
    <property type="evidence" value="ECO:0007669"/>
    <property type="project" value="InterPro"/>
</dbReference>
<dbReference type="InterPro" id="IPR050279">
    <property type="entry name" value="Plant_def-hormone_signal"/>
</dbReference>
<dbReference type="PRINTS" id="PR00634">
    <property type="entry name" value="BETALLERGEN"/>
</dbReference>
<organism evidence="3 4">
    <name type="scientific">Macleaya cordata</name>
    <name type="common">Five-seeded plume-poppy</name>
    <name type="synonym">Bocconia cordata</name>
    <dbReference type="NCBI Taxonomy" id="56857"/>
    <lineage>
        <taxon>Eukaryota</taxon>
        <taxon>Viridiplantae</taxon>
        <taxon>Streptophyta</taxon>
        <taxon>Embryophyta</taxon>
        <taxon>Tracheophyta</taxon>
        <taxon>Spermatophyta</taxon>
        <taxon>Magnoliopsida</taxon>
        <taxon>Ranunculales</taxon>
        <taxon>Papaveraceae</taxon>
        <taxon>Papaveroideae</taxon>
        <taxon>Macleaya</taxon>
    </lineage>
</organism>
<feature type="domain" description="Bet v I/Major latex protein" evidence="2">
    <location>
        <begin position="30"/>
        <end position="155"/>
    </location>
</feature>
<evidence type="ECO:0000313" key="4">
    <source>
        <dbReference type="Proteomes" id="UP000195402"/>
    </source>
</evidence>
<name>A0A200RBY4_MACCD</name>
<dbReference type="SUPFAM" id="SSF55961">
    <property type="entry name" value="Bet v1-like"/>
    <property type="match status" value="1"/>
</dbReference>
<protein>
    <submittedName>
        <fullName evidence="3">Bet v I domain</fullName>
    </submittedName>
</protein>
<evidence type="ECO:0000256" key="1">
    <source>
        <dbReference type="ARBA" id="ARBA00009744"/>
    </source>
</evidence>
<reference evidence="3 4" key="1">
    <citation type="journal article" date="2017" name="Mol. Plant">
        <title>The Genome of Medicinal Plant Macleaya cordata Provides New Insights into Benzylisoquinoline Alkaloids Metabolism.</title>
        <authorList>
            <person name="Liu X."/>
            <person name="Liu Y."/>
            <person name="Huang P."/>
            <person name="Ma Y."/>
            <person name="Qing Z."/>
            <person name="Tang Q."/>
            <person name="Cao H."/>
            <person name="Cheng P."/>
            <person name="Zheng Y."/>
            <person name="Yuan Z."/>
            <person name="Zhou Y."/>
            <person name="Liu J."/>
            <person name="Tang Z."/>
            <person name="Zhuo Y."/>
            <person name="Zhang Y."/>
            <person name="Yu L."/>
            <person name="Huang J."/>
            <person name="Yang P."/>
            <person name="Peng Q."/>
            <person name="Zhang J."/>
            <person name="Jiang W."/>
            <person name="Zhang Z."/>
            <person name="Lin K."/>
            <person name="Ro D.K."/>
            <person name="Chen X."/>
            <person name="Xiong X."/>
            <person name="Shang Y."/>
            <person name="Huang S."/>
            <person name="Zeng J."/>
        </authorList>
    </citation>
    <scope>NUCLEOTIDE SEQUENCE [LARGE SCALE GENOMIC DNA]</scope>
    <source>
        <strain evidence="4">cv. BLH2017</strain>
        <tissue evidence="3">Root</tissue>
    </source>
</reference>
<dbReference type="OMA" id="YQRERIT"/>
<dbReference type="GO" id="GO:0005737">
    <property type="term" value="C:cytoplasm"/>
    <property type="evidence" value="ECO:0007669"/>
    <property type="project" value="TreeGrafter"/>
</dbReference>
<dbReference type="GO" id="GO:0009738">
    <property type="term" value="P:abscisic acid-activated signaling pathway"/>
    <property type="evidence" value="ECO:0007669"/>
    <property type="project" value="InterPro"/>
</dbReference>
<dbReference type="Gene3D" id="3.30.530.20">
    <property type="match status" value="1"/>
</dbReference>
<dbReference type="Proteomes" id="UP000195402">
    <property type="component" value="Unassembled WGS sequence"/>
</dbReference>
<dbReference type="PANTHER" id="PTHR31213:SF64">
    <property type="entry name" value="PHYTOHORMONE-BINDING PROTEIN"/>
    <property type="match status" value="1"/>
</dbReference>